<evidence type="ECO:0000256" key="2">
    <source>
        <dbReference type="RuleBase" id="RU362080"/>
    </source>
</evidence>
<dbReference type="Pfam" id="PF02604">
    <property type="entry name" value="PhdYeFM_antitox"/>
    <property type="match status" value="1"/>
</dbReference>
<evidence type="ECO:0000256" key="1">
    <source>
        <dbReference type="ARBA" id="ARBA00009981"/>
    </source>
</evidence>
<dbReference type="AlphaFoldDB" id="G3IZL9"/>
<sequence>MKTISAKEAKNAFGSFLDSAQREPVMITKRERPIGIFFSMHDVEALIQVSEAFKKDIHNGIISGIADAEAGRVTECNQEHINDLKTKLRARLAVAAS</sequence>
<dbReference type="InterPro" id="IPR036165">
    <property type="entry name" value="YefM-like_sf"/>
</dbReference>
<protein>
    <recommendedName>
        <fullName evidence="2">Antitoxin</fullName>
    </recommendedName>
</protein>
<dbReference type="RefSeq" id="WP_006892703.1">
    <property type="nucleotide sequence ID" value="NZ_JH109153.1"/>
</dbReference>
<proteinExistence type="inferred from homology"/>
<evidence type="ECO:0000313" key="4">
    <source>
        <dbReference type="Proteomes" id="UP000004664"/>
    </source>
</evidence>
<accession>G3IZL9</accession>
<comment type="function">
    <text evidence="2">Antitoxin component of a type II toxin-antitoxin (TA) system.</text>
</comment>
<dbReference type="HOGENOM" id="CLU_177501_0_0_6"/>
<dbReference type="STRING" id="697282.Mettu_3524"/>
<dbReference type="Proteomes" id="UP000004664">
    <property type="component" value="Unassembled WGS sequence"/>
</dbReference>
<dbReference type="OrthoDB" id="165038at2"/>
<dbReference type="SUPFAM" id="SSF143120">
    <property type="entry name" value="YefM-like"/>
    <property type="match status" value="1"/>
</dbReference>
<gene>
    <name evidence="3" type="ORF">Mettu_3524</name>
</gene>
<organism evidence="3 4">
    <name type="scientific">Methylobacter tundripaludum (strain ATCC BAA-1195 / DSM 17260 / SV96)</name>
    <dbReference type="NCBI Taxonomy" id="697282"/>
    <lineage>
        <taxon>Bacteria</taxon>
        <taxon>Pseudomonadati</taxon>
        <taxon>Pseudomonadota</taxon>
        <taxon>Gammaproteobacteria</taxon>
        <taxon>Methylococcales</taxon>
        <taxon>Methylococcaceae</taxon>
        <taxon>Methylobacter</taxon>
    </lineage>
</organism>
<name>G3IZL9_METTV</name>
<dbReference type="eggNOG" id="COG2161">
    <property type="taxonomic scope" value="Bacteria"/>
</dbReference>
<dbReference type="EMBL" id="JH109153">
    <property type="protein sequence ID" value="EGW20391.1"/>
    <property type="molecule type" value="Genomic_DNA"/>
</dbReference>
<dbReference type="Gene3D" id="3.40.1620.10">
    <property type="entry name" value="YefM-like domain"/>
    <property type="match status" value="1"/>
</dbReference>
<evidence type="ECO:0000313" key="3">
    <source>
        <dbReference type="EMBL" id="EGW20391.1"/>
    </source>
</evidence>
<reference evidence="3 4" key="1">
    <citation type="submission" date="2011-06" db="EMBL/GenBank/DDBJ databases">
        <title>Genomic sequence of Methylobacter tundripaludum SV96.</title>
        <authorList>
            <consortium name="US DOE Joint Genome Institute"/>
            <person name="Lucas S."/>
            <person name="Han J."/>
            <person name="Lapidus A."/>
            <person name="Cheng J.-F."/>
            <person name="Goodwin L."/>
            <person name="Pitluck S."/>
            <person name="Held B."/>
            <person name="Detter J.C."/>
            <person name="Han C."/>
            <person name="Tapia R."/>
            <person name="Land M."/>
            <person name="Hauser L."/>
            <person name="Kyrpides N."/>
            <person name="Ivanova N."/>
            <person name="Ovchinnikova G."/>
            <person name="Pagani I."/>
            <person name="Klotz M.G."/>
            <person name="Dispirito A.A."/>
            <person name="Murrell J.C."/>
            <person name="Dunfield P."/>
            <person name="Kalyuzhnaya M.G."/>
            <person name="Svenning M."/>
            <person name="Trotsenko Y.A."/>
            <person name="Stein L.Y."/>
            <person name="Woyke T."/>
        </authorList>
    </citation>
    <scope>NUCLEOTIDE SEQUENCE [LARGE SCALE GENOMIC DNA]</scope>
    <source>
        <strain evidence="4">ATCC BAA-1195 / DSM 17260 / SV96</strain>
    </source>
</reference>
<dbReference type="InterPro" id="IPR006442">
    <property type="entry name" value="Antitoxin_Phd/YefM"/>
</dbReference>
<comment type="similarity">
    <text evidence="1 2">Belongs to the phD/YefM antitoxin family.</text>
</comment>
<keyword evidence="4" id="KW-1185">Reference proteome</keyword>